<dbReference type="RefSeq" id="WP_220198054.1">
    <property type="nucleotide sequence ID" value="NZ_BNJF01000004.1"/>
</dbReference>
<reference evidence="1" key="1">
    <citation type="submission" date="2020-10" db="EMBL/GenBank/DDBJ databases">
        <title>Taxonomic study of unclassified bacteria belonging to the class Ktedonobacteria.</title>
        <authorList>
            <person name="Yabe S."/>
            <person name="Wang C.M."/>
            <person name="Zheng Y."/>
            <person name="Sakai Y."/>
            <person name="Cavaletti L."/>
            <person name="Monciardini P."/>
            <person name="Donadio S."/>
        </authorList>
    </citation>
    <scope>NUCLEOTIDE SEQUENCE</scope>
    <source>
        <strain evidence="1">SOSP1-1</strain>
    </source>
</reference>
<comment type="caution">
    <text evidence="1">The sequence shown here is derived from an EMBL/GenBank/DDBJ whole genome shotgun (WGS) entry which is preliminary data.</text>
</comment>
<dbReference type="AlphaFoldDB" id="A0A8J3I2J5"/>
<proteinExistence type="predicted"/>
<name>A0A8J3I2J5_9CHLR</name>
<sequence length="164" mass="18238">MSVKRVTFKLIDGTSVTMVINDRQQLVYNGKMVNIDAESGGLVLSQDENVFLVKNHPTSEINVRVGHRMFRGVKVGRSTYLSTIWGPLALWRPDGTAIVSRTNALVVEDAQNLPDPIRGVTFVVGSYVEVPATRTDVFTLTEPLFNETFLLPAMYLGMGFYPKD</sequence>
<gene>
    <name evidence="1" type="ORF">KSX_70650</name>
</gene>
<keyword evidence="2" id="KW-1185">Reference proteome</keyword>
<dbReference type="Proteomes" id="UP000612362">
    <property type="component" value="Unassembled WGS sequence"/>
</dbReference>
<protein>
    <submittedName>
        <fullName evidence="1">Uncharacterized protein</fullName>
    </submittedName>
</protein>
<evidence type="ECO:0000313" key="1">
    <source>
        <dbReference type="EMBL" id="GHO48902.1"/>
    </source>
</evidence>
<accession>A0A8J3I2J5</accession>
<dbReference type="EMBL" id="BNJF01000004">
    <property type="protein sequence ID" value="GHO48902.1"/>
    <property type="molecule type" value="Genomic_DNA"/>
</dbReference>
<evidence type="ECO:0000313" key="2">
    <source>
        <dbReference type="Proteomes" id="UP000612362"/>
    </source>
</evidence>
<organism evidence="1 2">
    <name type="scientific">Ktedonospora formicarum</name>
    <dbReference type="NCBI Taxonomy" id="2778364"/>
    <lineage>
        <taxon>Bacteria</taxon>
        <taxon>Bacillati</taxon>
        <taxon>Chloroflexota</taxon>
        <taxon>Ktedonobacteria</taxon>
        <taxon>Ktedonobacterales</taxon>
        <taxon>Ktedonobacteraceae</taxon>
        <taxon>Ktedonospora</taxon>
    </lineage>
</organism>